<dbReference type="KEGG" id="nod:FOH10_23425"/>
<feature type="region of interest" description="Disordered" evidence="1">
    <location>
        <begin position="82"/>
        <end position="117"/>
    </location>
</feature>
<dbReference type="SUPFAM" id="SSF54427">
    <property type="entry name" value="NTF2-like"/>
    <property type="match status" value="1"/>
</dbReference>
<protein>
    <submittedName>
        <fullName evidence="3">Nuclear transport factor 2 family protein</fullName>
    </submittedName>
</protein>
<feature type="domain" description="DUF4440" evidence="2">
    <location>
        <begin position="157"/>
        <end position="256"/>
    </location>
</feature>
<dbReference type="InterPro" id="IPR027843">
    <property type="entry name" value="DUF4440"/>
</dbReference>
<reference evidence="3 4" key="1">
    <citation type="submission" date="2019-07" db="EMBL/GenBank/DDBJ databases">
        <title>Complete Genome Sequence and Methylome Analysis of Nocardia otitidis-caviarum NEB252.</title>
        <authorList>
            <person name="Fomenkov A."/>
            <person name="Anton B.P."/>
            <person name="Vincze T."/>
            <person name="Roberts R.J."/>
        </authorList>
    </citation>
    <scope>NUCLEOTIDE SEQUENCE [LARGE SCALE GENOMIC DNA]</scope>
    <source>
        <strain evidence="3 4">NEB252</strain>
    </source>
</reference>
<dbReference type="Proteomes" id="UP000317039">
    <property type="component" value="Chromosome"/>
</dbReference>
<accession>A0A516NQQ8</accession>
<organism evidence="3 4">
    <name type="scientific">Nocardia otitidiscaviarum</name>
    <dbReference type="NCBI Taxonomy" id="1823"/>
    <lineage>
        <taxon>Bacteria</taxon>
        <taxon>Bacillati</taxon>
        <taxon>Actinomycetota</taxon>
        <taxon>Actinomycetes</taxon>
        <taxon>Mycobacteriales</taxon>
        <taxon>Nocardiaceae</taxon>
        <taxon>Nocardia</taxon>
    </lineage>
</organism>
<feature type="compositionally biased region" description="Polar residues" evidence="1">
    <location>
        <begin position="1"/>
        <end position="19"/>
    </location>
</feature>
<feature type="region of interest" description="Disordered" evidence="1">
    <location>
        <begin position="1"/>
        <end position="29"/>
    </location>
</feature>
<evidence type="ECO:0000313" key="3">
    <source>
        <dbReference type="EMBL" id="QDP81224.1"/>
    </source>
</evidence>
<evidence type="ECO:0000256" key="1">
    <source>
        <dbReference type="SAM" id="MobiDB-lite"/>
    </source>
</evidence>
<gene>
    <name evidence="3" type="ORF">FOH10_23425</name>
</gene>
<dbReference type="AlphaFoldDB" id="A0A516NQQ8"/>
<evidence type="ECO:0000259" key="2">
    <source>
        <dbReference type="Pfam" id="PF14534"/>
    </source>
</evidence>
<proteinExistence type="predicted"/>
<sequence length="273" mass="30160">MNASQVPPSASMPPTTSDRASGFGARRAGMRWRSSGLSCQCGPYEQRGWRPSLRAASKPCGRCTGCSCDSMARKRAALSSRRNTQVHIGHPPRHAVRPTPIGARVPRSRHRSTPPIRGMSLCHKEIRISRMTTAVEDHGGSVAGEPNDPSPTEIEFRQWRALSSDAGAEFYARVTAEDAVFAVPSPHATLTRRSVLDAVAAAPRIETYQILEFHERALGPDAFLVFYEMYQKRVGLDGIYAAISTVYVRRDGRWLMQYHQQTPLQRGSTGSVR</sequence>
<dbReference type="InterPro" id="IPR032710">
    <property type="entry name" value="NTF2-like_dom_sf"/>
</dbReference>
<evidence type="ECO:0000313" key="4">
    <source>
        <dbReference type="Proteomes" id="UP000317039"/>
    </source>
</evidence>
<dbReference type="EMBL" id="CP041695">
    <property type="protein sequence ID" value="QDP81224.1"/>
    <property type="molecule type" value="Genomic_DNA"/>
</dbReference>
<name>A0A516NQQ8_9NOCA</name>
<dbReference type="Pfam" id="PF14534">
    <property type="entry name" value="DUF4440"/>
    <property type="match status" value="1"/>
</dbReference>
<dbReference type="Gene3D" id="3.10.450.50">
    <property type="match status" value="1"/>
</dbReference>